<dbReference type="EMBL" id="BAAACI010000007">
    <property type="protein sequence ID" value="GAA0777009.1"/>
    <property type="molecule type" value="Genomic_DNA"/>
</dbReference>
<accession>A0ABP3W490</accession>
<dbReference type="RefSeq" id="WP_343827441.1">
    <property type="nucleotide sequence ID" value="NZ_BAAACI010000007.1"/>
</dbReference>
<comment type="caution">
    <text evidence="1">The sequence shown here is derived from an EMBL/GenBank/DDBJ whole genome shotgun (WGS) entry which is preliminary data.</text>
</comment>
<dbReference type="Proteomes" id="UP001501047">
    <property type="component" value="Unassembled WGS sequence"/>
</dbReference>
<evidence type="ECO:0000313" key="1">
    <source>
        <dbReference type="EMBL" id="GAA0777009.1"/>
    </source>
</evidence>
<proteinExistence type="predicted"/>
<evidence type="ECO:0000313" key="2">
    <source>
        <dbReference type="Proteomes" id="UP001501047"/>
    </source>
</evidence>
<reference evidence="2" key="1">
    <citation type="journal article" date="2019" name="Int. J. Syst. Evol. Microbiol.">
        <title>The Global Catalogue of Microorganisms (GCM) 10K type strain sequencing project: providing services to taxonomists for standard genome sequencing and annotation.</title>
        <authorList>
            <consortium name="The Broad Institute Genomics Platform"/>
            <consortium name="The Broad Institute Genome Sequencing Center for Infectious Disease"/>
            <person name="Wu L."/>
            <person name="Ma J."/>
        </authorList>
    </citation>
    <scope>NUCLEOTIDE SEQUENCE [LARGE SCALE GENOMIC DNA]</scope>
    <source>
        <strain evidence="2">JCM 1417</strain>
    </source>
</reference>
<gene>
    <name evidence="1" type="ORF">GCM10008908_31410</name>
</gene>
<sequence length="143" mass="16188">MNYINNATSTLEQICLDCKDYKTEDCIKAKCNIGFALSAMKSIEKNGLSVIEDGFRLIPKEDVKFYDKKMIAICVAAICKTCKQCMEGHNENCCVSLARRSIESIVLKEIIDYPGNMLAYIIKVAEQDQNFADLIRKEIMLLD</sequence>
<protein>
    <submittedName>
        <fullName evidence="1">Uncharacterized protein</fullName>
    </submittedName>
</protein>
<organism evidence="1 2">
    <name type="scientific">Clostridium subterminale</name>
    <dbReference type="NCBI Taxonomy" id="1550"/>
    <lineage>
        <taxon>Bacteria</taxon>
        <taxon>Bacillati</taxon>
        <taxon>Bacillota</taxon>
        <taxon>Clostridia</taxon>
        <taxon>Eubacteriales</taxon>
        <taxon>Clostridiaceae</taxon>
        <taxon>Clostridium</taxon>
    </lineage>
</organism>
<keyword evidence="2" id="KW-1185">Reference proteome</keyword>
<name>A0ABP3W490_CLOSU</name>